<protein>
    <submittedName>
        <fullName evidence="1">Uncharacterized protein</fullName>
    </submittedName>
</protein>
<reference evidence="1 2" key="1">
    <citation type="submission" date="2015-12" db="EMBL/GenBank/DDBJ databases">
        <title>Genome sequence of Aneurinibacillus soli.</title>
        <authorList>
            <person name="Lee J.S."/>
            <person name="Lee K.C."/>
            <person name="Kim K.K."/>
            <person name="Lee B.W."/>
        </authorList>
    </citation>
    <scope>NUCLEOTIDE SEQUENCE [LARGE SCALE GENOMIC DNA]</scope>
    <source>
        <strain evidence="1 2">CB4</strain>
    </source>
</reference>
<dbReference type="RefSeq" id="WP_096466572.1">
    <property type="nucleotide sequence ID" value="NZ_AP017312.1"/>
</dbReference>
<evidence type="ECO:0000313" key="1">
    <source>
        <dbReference type="EMBL" id="BAU28876.1"/>
    </source>
</evidence>
<evidence type="ECO:0000313" key="2">
    <source>
        <dbReference type="Proteomes" id="UP000217696"/>
    </source>
</evidence>
<sequence length="362" mass="42790">MNLSETLGYADIAQLHQLARVYELECNRNSKHELIQSLYSRFTSRLFLNELYMALTWAEKRFLLMLVYEKKTQYTQEGLMSKARRACGEDGGYDRLIDRALAAGWLFRMRNVNGIVTYAMPDDLRVCWREIFVKEVQNAAYGYYTTPDEYRDDTFALASDVRTLLTYIQSESIPLSKEGAMYRKHQLKLMELFVVSEPLLVGKEWRFGYGRMFRAYPDRLALLYDYVHYERWVQERDIGLYLTEEGIQRVAQQEWERGEIAERLVHFWILSYKKAIPAMESLWMLIARVCVGSWLEEEKLVQALSNWTHGFYYDTQEVVIRRRMLSMMAYLGLLRTGTLQSGSRVYSITEWGRIILNKNTKL</sequence>
<name>A0A0U5BD32_9BACL</name>
<dbReference type="EMBL" id="AP017312">
    <property type="protein sequence ID" value="BAU28876.1"/>
    <property type="molecule type" value="Genomic_DNA"/>
</dbReference>
<dbReference type="OrthoDB" id="2369695at2"/>
<keyword evidence="2" id="KW-1185">Reference proteome</keyword>
<dbReference type="AlphaFoldDB" id="A0A0U5BD32"/>
<dbReference type="Proteomes" id="UP000217696">
    <property type="component" value="Chromosome"/>
</dbReference>
<dbReference type="KEGG" id="asoc:CB4_03053"/>
<gene>
    <name evidence="1" type="ORF">CB4_03053</name>
</gene>
<organism evidence="1 2">
    <name type="scientific">Aneurinibacillus soli</name>
    <dbReference type="NCBI Taxonomy" id="1500254"/>
    <lineage>
        <taxon>Bacteria</taxon>
        <taxon>Bacillati</taxon>
        <taxon>Bacillota</taxon>
        <taxon>Bacilli</taxon>
        <taxon>Bacillales</taxon>
        <taxon>Paenibacillaceae</taxon>
        <taxon>Aneurinibacillus group</taxon>
        <taxon>Aneurinibacillus</taxon>
    </lineage>
</organism>
<proteinExistence type="predicted"/>
<accession>A0A0U5BD32</accession>